<evidence type="ECO:0000313" key="2">
    <source>
        <dbReference type="EMBL" id="PPS04050.1"/>
    </source>
</evidence>
<dbReference type="PANTHER" id="PTHR33470">
    <property type="entry name" value="OS01G0164075 PROTEIN"/>
    <property type="match status" value="1"/>
</dbReference>
<evidence type="ECO:0000313" key="3">
    <source>
        <dbReference type="Proteomes" id="UP000239757"/>
    </source>
</evidence>
<keyword evidence="1" id="KW-0732">Signal</keyword>
<dbReference type="AlphaFoldDB" id="A0A2P5XL87"/>
<proteinExistence type="predicted"/>
<dbReference type="Proteomes" id="UP000239757">
    <property type="component" value="Unassembled WGS sequence"/>
</dbReference>
<gene>
    <name evidence="2" type="ORF">GOBAR_AA16615</name>
</gene>
<dbReference type="EMBL" id="KZ664655">
    <property type="protein sequence ID" value="PPS04050.1"/>
    <property type="molecule type" value="Genomic_DNA"/>
</dbReference>
<organism evidence="2 3">
    <name type="scientific">Gossypium barbadense</name>
    <name type="common">Sea Island cotton</name>
    <name type="synonym">Hibiscus barbadensis</name>
    <dbReference type="NCBI Taxonomy" id="3634"/>
    <lineage>
        <taxon>Eukaryota</taxon>
        <taxon>Viridiplantae</taxon>
        <taxon>Streptophyta</taxon>
        <taxon>Embryophyta</taxon>
        <taxon>Tracheophyta</taxon>
        <taxon>Spermatophyta</taxon>
        <taxon>Magnoliopsida</taxon>
        <taxon>eudicotyledons</taxon>
        <taxon>Gunneridae</taxon>
        <taxon>Pentapetalae</taxon>
        <taxon>rosids</taxon>
        <taxon>malvids</taxon>
        <taxon>Malvales</taxon>
        <taxon>Malvaceae</taxon>
        <taxon>Malvoideae</taxon>
        <taxon>Gossypium</taxon>
    </lineage>
</organism>
<name>A0A2P5XL87_GOSBA</name>
<sequence>MVVEFQLAQLKTKVNHKFSITVEGFDYARYGAKAKLHAPPKGSPCNIATCLHWGNKGARLKVKSEDKYEVLKAKPFAYASKTPYKEAEKPKPKHPAAYYYTSPPLPSHPYKPPPYYYISPLLSSPIPTYSSPPPLYYYKV</sequence>
<reference evidence="2 3" key="1">
    <citation type="submission" date="2015-01" db="EMBL/GenBank/DDBJ databases">
        <title>Genome of allotetraploid Gossypium barbadense reveals genomic plasticity and fiber elongation in cotton evolution.</title>
        <authorList>
            <person name="Chen X."/>
            <person name="Liu X."/>
            <person name="Zhao B."/>
            <person name="Zheng H."/>
            <person name="Hu Y."/>
            <person name="Lu G."/>
            <person name="Yang C."/>
            <person name="Chen J."/>
            <person name="Shan C."/>
            <person name="Zhang L."/>
            <person name="Zhou Y."/>
            <person name="Wang L."/>
            <person name="Guo W."/>
            <person name="Bai Y."/>
            <person name="Ruan J."/>
            <person name="Shangguan X."/>
            <person name="Mao Y."/>
            <person name="Jiang J."/>
            <person name="Zhu Y."/>
            <person name="Lei J."/>
            <person name="Kang H."/>
            <person name="Chen S."/>
            <person name="He X."/>
            <person name="Wang R."/>
            <person name="Wang Y."/>
            <person name="Chen J."/>
            <person name="Wang L."/>
            <person name="Yu S."/>
            <person name="Wang B."/>
            <person name="Wei J."/>
            <person name="Song S."/>
            <person name="Lu X."/>
            <person name="Gao Z."/>
            <person name="Gu W."/>
            <person name="Deng X."/>
            <person name="Ma D."/>
            <person name="Wang S."/>
            <person name="Liang W."/>
            <person name="Fang L."/>
            <person name="Cai C."/>
            <person name="Zhu X."/>
            <person name="Zhou B."/>
            <person name="Zhang Y."/>
            <person name="Chen Z."/>
            <person name="Xu S."/>
            <person name="Zhu R."/>
            <person name="Wang S."/>
            <person name="Zhang T."/>
            <person name="Zhao G."/>
        </authorList>
    </citation>
    <scope>NUCLEOTIDE SEQUENCE [LARGE SCALE GENOMIC DNA]</scope>
    <source>
        <strain evidence="3">cv. Xinhai21</strain>
        <tissue evidence="2">Leaf</tissue>
    </source>
</reference>
<dbReference type="OrthoDB" id="1939198at2759"/>
<evidence type="ECO:0000256" key="1">
    <source>
        <dbReference type="ARBA" id="ARBA00022729"/>
    </source>
</evidence>
<accession>A0A2P5XL87</accession>
<protein>
    <submittedName>
        <fullName evidence="2">Uncharacterized protein</fullName>
    </submittedName>
</protein>
<dbReference type="PANTHER" id="PTHR33470:SF27">
    <property type="entry name" value="OS01G0899700 PROTEIN"/>
    <property type="match status" value="1"/>
</dbReference>